<dbReference type="Proteomes" id="UP001156221">
    <property type="component" value="Segment"/>
</dbReference>
<keyword evidence="2" id="KW-1185">Reference proteome</keyword>
<sequence>MTAPAMTRCKHCGQPITNYRGMVWVHGNGFALCDLTDPDSSEWAEPEAEE</sequence>
<evidence type="ECO:0000313" key="1">
    <source>
        <dbReference type="EMBL" id="UYM26602.1"/>
    </source>
</evidence>
<organism evidence="1 2">
    <name type="scientific">Arthrobacter phage Bauer</name>
    <dbReference type="NCBI Taxonomy" id="2985648"/>
    <lineage>
        <taxon>Viruses</taxon>
        <taxon>Duplodnaviria</taxon>
        <taxon>Heunggongvirae</taxon>
        <taxon>Uroviricota</taxon>
        <taxon>Caudoviricetes</taxon>
        <taxon>Bauervirus</taxon>
        <taxon>Bauervirus bauer</taxon>
    </lineage>
</organism>
<evidence type="ECO:0000313" key="2">
    <source>
        <dbReference type="Proteomes" id="UP001156221"/>
    </source>
</evidence>
<dbReference type="RefSeq" id="YP_010761346.1">
    <property type="nucleotide sequence ID" value="NC_073594.1"/>
</dbReference>
<proteinExistence type="predicted"/>
<protein>
    <submittedName>
        <fullName evidence="1">Uncharacterized protein</fullName>
    </submittedName>
</protein>
<gene>
    <name evidence="1" type="primary">53</name>
    <name evidence="1" type="ORF">SEA_BAUER_53</name>
</gene>
<reference evidence="1" key="1">
    <citation type="submission" date="2022-10" db="EMBL/GenBank/DDBJ databases">
        <authorList>
            <person name="Shreffler J."/>
            <person name="Spring A.M."/>
            <person name="Klyczek K."/>
            <person name="Garlena R.A."/>
            <person name="Russell D.A."/>
            <person name="Pope W.H."/>
            <person name="Jacobs-Sera D."/>
            <person name="Hatfull G.F."/>
        </authorList>
    </citation>
    <scope>NUCLEOTIDE SEQUENCE</scope>
</reference>
<dbReference type="EMBL" id="OP580516">
    <property type="protein sequence ID" value="UYM26602.1"/>
    <property type="molecule type" value="Genomic_DNA"/>
</dbReference>
<dbReference type="GeneID" id="80034717"/>
<name>A0A9E7V2K2_9CAUD</name>
<accession>A0A9E7V2K2</accession>
<dbReference type="KEGG" id="vg:80034717"/>